<evidence type="ECO:0000259" key="1">
    <source>
        <dbReference type="Pfam" id="PF12770"/>
    </source>
</evidence>
<comment type="caution">
    <text evidence="2">The sequence shown here is derived from an EMBL/GenBank/DDBJ whole genome shotgun (WGS) entry which is preliminary data.</text>
</comment>
<feature type="domain" description="CHAT" evidence="1">
    <location>
        <begin position="180"/>
        <end position="328"/>
    </location>
</feature>
<name>A0A139X862_9CYAN</name>
<gene>
    <name evidence="2" type="ORF">WA1_24690</name>
</gene>
<reference evidence="2 3" key="1">
    <citation type="journal article" date="2013" name="Genome Biol. Evol.">
        <title>Genomes of Stigonematalean cyanobacteria (subsection V) and the evolution of oxygenic photosynthesis from prokaryotes to plastids.</title>
        <authorList>
            <person name="Dagan T."/>
            <person name="Roettger M."/>
            <person name="Stucken K."/>
            <person name="Landan G."/>
            <person name="Koch R."/>
            <person name="Major P."/>
            <person name="Gould S.B."/>
            <person name="Goremykin V.V."/>
            <person name="Rippka R."/>
            <person name="Tandeau de Marsac N."/>
            <person name="Gugger M."/>
            <person name="Lockhart P.J."/>
            <person name="Allen J.F."/>
            <person name="Brune I."/>
            <person name="Maus I."/>
            <person name="Puhler A."/>
            <person name="Martin W.F."/>
        </authorList>
    </citation>
    <scope>NUCLEOTIDE SEQUENCE [LARGE SCALE GENOMIC DNA]</scope>
    <source>
        <strain evidence="2 3">PCC 7110</strain>
    </source>
</reference>
<dbReference type="RefSeq" id="WP_017739864.1">
    <property type="nucleotide sequence ID" value="NZ_KQ976354.1"/>
</dbReference>
<evidence type="ECO:0000313" key="2">
    <source>
        <dbReference type="EMBL" id="KYC40823.1"/>
    </source>
</evidence>
<protein>
    <recommendedName>
        <fullName evidence="1">CHAT domain-containing protein</fullName>
    </recommendedName>
</protein>
<dbReference type="AlphaFoldDB" id="A0A139X862"/>
<keyword evidence="3" id="KW-1185">Reference proteome</keyword>
<dbReference type="InterPro" id="IPR024983">
    <property type="entry name" value="CHAT_dom"/>
</dbReference>
<dbReference type="OrthoDB" id="444941at2"/>
<proteinExistence type="predicted"/>
<organism evidence="2 3">
    <name type="scientific">Scytonema hofmannii PCC 7110</name>
    <dbReference type="NCBI Taxonomy" id="128403"/>
    <lineage>
        <taxon>Bacteria</taxon>
        <taxon>Bacillati</taxon>
        <taxon>Cyanobacteriota</taxon>
        <taxon>Cyanophyceae</taxon>
        <taxon>Nostocales</taxon>
        <taxon>Scytonemataceae</taxon>
        <taxon>Scytonema</taxon>
    </lineage>
</organism>
<dbReference type="EMBL" id="ANNX02000026">
    <property type="protein sequence ID" value="KYC40823.1"/>
    <property type="molecule type" value="Genomic_DNA"/>
</dbReference>
<dbReference type="Pfam" id="PF12770">
    <property type="entry name" value="CHAT"/>
    <property type="match status" value="1"/>
</dbReference>
<dbReference type="Proteomes" id="UP000076925">
    <property type="component" value="Unassembled WGS sequence"/>
</dbReference>
<accession>A0A139X862</accession>
<sequence>MRKLVVFEIGEGDFERGFPLTLQIGEEGKNSSMAIPGKLPPNPDVLKNFELWRSAYLDLENLYRLSKKQEQPSSGSFLNDCNRAANILRNSFNDWLNSDALRSIREKFIQNVKASDEMRVLVKTDDLQIQRLPWSLWTLFESYPKAEVAVIPCAYESVGTTSVKPKVRILAILGDSTGIDTQADASSLKEQLPDAEIEFSPEPSRQELTEHLWSEKGWHILFFAGHSSSEINGKNGWIKINENDNLTIKDLKQSLKKAVDNGLKLAIFNSCDGLGLARSLTELCIPHIIVMREPVPDKVAQTFLKYFLEAFYRGESLYAAEKEARGKLEGLENEFPCATWLPVIYQNSQEAPPSLKDWLEDGIQNQRRRLKLRNVFATSLVVASMVLGARWLGMLQPMELGAYDQLMRLRAIVEEPKPDNKLLVVAVNQEDRDLLNQSPDDTGRGARTLSDLNLEIKHLY</sequence>
<dbReference type="STRING" id="128403.WA1_24690"/>
<evidence type="ECO:0000313" key="3">
    <source>
        <dbReference type="Proteomes" id="UP000076925"/>
    </source>
</evidence>